<keyword evidence="4 8" id="KW-1133">Transmembrane helix</keyword>
<evidence type="ECO:0000259" key="10">
    <source>
        <dbReference type="Pfam" id="PF13886"/>
    </source>
</evidence>
<proteinExistence type="inferred from homology"/>
<sequence>MVKTFAAAAVLAFALVGSSFAQPPNPIFPPQGFPQGPPGPQGPPPFPGAGPSGPGGFPPPLAAPLVPLTLDRSAARGGFPPGLGGPGPIGGPGAGGPVGFPPGLGGPSGPGDLTNGTDPFNSTFTNGTAGFDPSLVNATAPIDPSLFNGTVPIDPSLFNGTAPINPSLFNGTAPIDPSLLNGTAPIDPSLLNGTIPVPSPAAAVAPPTGPTTNATVPPSQATDPTVPVGNGTDPTLADPSLLNNGTVPPSQVTDPTIPVGNGTDPAAAGAAGPIPDGNATDISAFLQAVASQHPNEFPPGTLESLLGLLNSSAPLPPLAGPPTPPLGSGPAPVDPTLNGAIPGGPAPAGAVAGLVAQNAGSAAPSAPPATPSDFESFLRSVSDKNPDIFNASALANFLGGSIPAPDPSLNATAHTGPAAAVAPLTPQSAGPNPGPDAPPATPADFESFLRGVAEKNPNIFSATSLESFLSGLSDSAPVSDNPTPFELNSTLPLNGSLAAPVALPPVDLNATSPINGSSIQTFANNGRIQKPASVTGTTIHEQSSAFKELVSQKLSIGDELNSTLGNSSSSFTNDLTLGNDLGNINFYSTASGIVFIITGIFMTFFGYKLLKPLYFIIGFWVGAVLAYVVLTAIENHGTDFGSKHDLIYAITIAVVGLLTGALFLCLWQIALYATGALLGFVLALAILSLVTGGAIHSGVGRWIFIGALTVLGGVVVLFLEKPIMIIGTATVGAFAVVFGIDVFARQGYYILVRSLVGGEGFYSTNKWVYVELGGFALLAIIGICVQYATARKSKRAKYTTVDNERGPAMGAVKR</sequence>
<feature type="compositionally biased region" description="Polar residues" evidence="7">
    <location>
        <begin position="114"/>
        <end position="126"/>
    </location>
</feature>
<gene>
    <name evidence="11" type="ORF">BDK51DRAFT_28919</name>
</gene>
<evidence type="ECO:0000256" key="4">
    <source>
        <dbReference type="ARBA" id="ARBA00022989"/>
    </source>
</evidence>
<evidence type="ECO:0000256" key="5">
    <source>
        <dbReference type="ARBA" id="ARBA00023136"/>
    </source>
</evidence>
<feature type="region of interest" description="Disordered" evidence="7">
    <location>
        <begin position="421"/>
        <end position="443"/>
    </location>
</feature>
<keyword evidence="12" id="KW-1185">Reference proteome</keyword>
<keyword evidence="3 8" id="KW-0812">Transmembrane</keyword>
<feature type="compositionally biased region" description="Pro residues" evidence="7">
    <location>
        <begin position="26"/>
        <end position="48"/>
    </location>
</feature>
<feature type="transmembrane region" description="Helical" evidence="8">
    <location>
        <begin position="586"/>
        <end position="606"/>
    </location>
</feature>
<feature type="chain" id="PRO_5020207032" description="Transmembrane protein 198" evidence="9">
    <location>
        <begin position="22"/>
        <end position="814"/>
    </location>
</feature>
<evidence type="ECO:0000256" key="8">
    <source>
        <dbReference type="SAM" id="Phobius"/>
    </source>
</evidence>
<name>A0A4P9WMP0_9FUNG</name>
<evidence type="ECO:0000313" key="11">
    <source>
        <dbReference type="EMBL" id="RKO93293.1"/>
    </source>
</evidence>
<comment type="similarity">
    <text evidence="2">Belongs to the TMEM198 family.</text>
</comment>
<feature type="compositionally biased region" description="Low complexity" evidence="7">
    <location>
        <begin position="260"/>
        <end position="275"/>
    </location>
</feature>
<dbReference type="PANTHER" id="PTHR31247:SF5">
    <property type="entry name" value="DUF4203 DOMAIN-CONTAINING PROTEIN"/>
    <property type="match status" value="1"/>
</dbReference>
<feature type="transmembrane region" description="Helical" evidence="8">
    <location>
        <begin position="676"/>
        <end position="696"/>
    </location>
</feature>
<feature type="transmembrane region" description="Helical" evidence="8">
    <location>
        <begin position="702"/>
        <end position="719"/>
    </location>
</feature>
<accession>A0A4P9WMP0</accession>
<evidence type="ECO:0000256" key="9">
    <source>
        <dbReference type="SAM" id="SignalP"/>
    </source>
</evidence>
<feature type="domain" description="TM7S3/TM198-like" evidence="10">
    <location>
        <begin position="592"/>
        <end position="787"/>
    </location>
</feature>
<feature type="compositionally biased region" description="Gly residues" evidence="7">
    <location>
        <begin position="79"/>
        <end position="109"/>
    </location>
</feature>
<dbReference type="GO" id="GO:0005886">
    <property type="term" value="C:plasma membrane"/>
    <property type="evidence" value="ECO:0007669"/>
    <property type="project" value="TreeGrafter"/>
</dbReference>
<feature type="region of interest" description="Disordered" evidence="7">
    <location>
        <begin position="201"/>
        <end position="275"/>
    </location>
</feature>
<feature type="transmembrane region" description="Helical" evidence="8">
    <location>
        <begin position="726"/>
        <end position="748"/>
    </location>
</feature>
<dbReference type="InterPro" id="IPR025256">
    <property type="entry name" value="TM7S3/TM198-like_dom"/>
</dbReference>
<feature type="signal peptide" evidence="9">
    <location>
        <begin position="1"/>
        <end position="21"/>
    </location>
</feature>
<dbReference type="AlphaFoldDB" id="A0A4P9WMP0"/>
<evidence type="ECO:0000313" key="12">
    <source>
        <dbReference type="Proteomes" id="UP000269721"/>
    </source>
</evidence>
<evidence type="ECO:0000256" key="7">
    <source>
        <dbReference type="SAM" id="MobiDB-lite"/>
    </source>
</evidence>
<reference evidence="12" key="1">
    <citation type="journal article" date="2018" name="Nat. Microbiol.">
        <title>Leveraging single-cell genomics to expand the fungal tree of life.</title>
        <authorList>
            <person name="Ahrendt S.R."/>
            <person name="Quandt C.A."/>
            <person name="Ciobanu D."/>
            <person name="Clum A."/>
            <person name="Salamov A."/>
            <person name="Andreopoulos B."/>
            <person name="Cheng J.F."/>
            <person name="Woyke T."/>
            <person name="Pelin A."/>
            <person name="Henrissat B."/>
            <person name="Reynolds N.K."/>
            <person name="Benny G.L."/>
            <person name="Smith M.E."/>
            <person name="James T.Y."/>
            <person name="Grigoriev I.V."/>
        </authorList>
    </citation>
    <scope>NUCLEOTIDE SEQUENCE [LARGE SCALE GENOMIC DNA]</scope>
</reference>
<dbReference type="Pfam" id="PF13886">
    <property type="entry name" value="TM7S3_TM198"/>
    <property type="match status" value="1"/>
</dbReference>
<feature type="compositionally biased region" description="Low complexity" evidence="7">
    <location>
        <begin position="201"/>
        <end position="218"/>
    </location>
</feature>
<feature type="transmembrane region" description="Helical" evidence="8">
    <location>
        <begin position="613"/>
        <end position="634"/>
    </location>
</feature>
<feature type="compositionally biased region" description="Pro residues" evidence="7">
    <location>
        <begin position="432"/>
        <end position="441"/>
    </location>
</feature>
<protein>
    <recommendedName>
        <fullName evidence="6">Transmembrane protein 198</fullName>
    </recommendedName>
</protein>
<evidence type="ECO:0000256" key="2">
    <source>
        <dbReference type="ARBA" id="ARBA00006244"/>
    </source>
</evidence>
<dbReference type="PANTHER" id="PTHR31247">
    <property type="entry name" value="TRANSMEMBRANE PROTEIN 198 FAMILY MEMBER"/>
    <property type="match status" value="1"/>
</dbReference>
<keyword evidence="5 8" id="KW-0472">Membrane</keyword>
<feature type="region of interest" description="Disordered" evidence="7">
    <location>
        <begin position="26"/>
        <end position="126"/>
    </location>
</feature>
<dbReference type="InterPro" id="IPR040236">
    <property type="entry name" value="TMEM198"/>
</dbReference>
<evidence type="ECO:0000256" key="3">
    <source>
        <dbReference type="ARBA" id="ARBA00022692"/>
    </source>
</evidence>
<organism evidence="11 12">
    <name type="scientific">Blyttiomyces helicus</name>
    <dbReference type="NCBI Taxonomy" id="388810"/>
    <lineage>
        <taxon>Eukaryota</taxon>
        <taxon>Fungi</taxon>
        <taxon>Fungi incertae sedis</taxon>
        <taxon>Chytridiomycota</taxon>
        <taxon>Chytridiomycota incertae sedis</taxon>
        <taxon>Chytridiomycetes</taxon>
        <taxon>Chytridiomycetes incertae sedis</taxon>
        <taxon>Blyttiomyces</taxon>
    </lineage>
</organism>
<dbReference type="Proteomes" id="UP000269721">
    <property type="component" value="Unassembled WGS sequence"/>
</dbReference>
<feature type="compositionally biased region" description="Polar residues" evidence="7">
    <location>
        <begin position="241"/>
        <end position="254"/>
    </location>
</feature>
<dbReference type="OrthoDB" id="2129101at2759"/>
<feature type="transmembrane region" description="Helical" evidence="8">
    <location>
        <begin position="768"/>
        <end position="788"/>
    </location>
</feature>
<keyword evidence="9" id="KW-0732">Signal</keyword>
<evidence type="ECO:0000256" key="1">
    <source>
        <dbReference type="ARBA" id="ARBA00004141"/>
    </source>
</evidence>
<evidence type="ECO:0000256" key="6">
    <source>
        <dbReference type="ARBA" id="ARBA00049737"/>
    </source>
</evidence>
<feature type="transmembrane region" description="Helical" evidence="8">
    <location>
        <begin position="646"/>
        <end position="669"/>
    </location>
</feature>
<dbReference type="EMBL" id="KZ994299">
    <property type="protein sequence ID" value="RKO93293.1"/>
    <property type="molecule type" value="Genomic_DNA"/>
</dbReference>
<comment type="subcellular location">
    <subcellularLocation>
        <location evidence="1">Membrane</location>
        <topology evidence="1">Multi-pass membrane protein</topology>
    </subcellularLocation>
</comment>